<dbReference type="AlphaFoldDB" id="A0AAD1IKP0"/>
<evidence type="ECO:0000256" key="1">
    <source>
        <dbReference type="SAM" id="MobiDB-lite"/>
    </source>
</evidence>
<protein>
    <submittedName>
        <fullName evidence="3">Uncharacterized protein</fullName>
    </submittedName>
</protein>
<keyword evidence="4" id="KW-1185">Reference proteome</keyword>
<gene>
    <name evidence="3" type="ORF">MLIT_25460</name>
</gene>
<evidence type="ECO:0000256" key="2">
    <source>
        <dbReference type="SAM" id="Phobius"/>
    </source>
</evidence>
<accession>A0AAD1IKP0</accession>
<feature type="transmembrane region" description="Helical" evidence="2">
    <location>
        <begin position="79"/>
        <end position="101"/>
    </location>
</feature>
<proteinExistence type="predicted"/>
<sequence length="186" mass="18583">MVLARTTTPVLALGIMANVGAIALWALSRTAGAPFGPHAGSAELVQAADLCALLLQIYVVMGAAWVWHQGLQGVPVPGFASAVILFGAAGVVALASAVGVASGLRHGHHAPSGAEAGAGHHGTSAGHVDGHHGHAEPTAPPPAIEPARTPAISTRPPVPAQVLTLVPFPPPAAEPLHDHGDHDHGH</sequence>
<dbReference type="EMBL" id="AP022586">
    <property type="protein sequence ID" value="BBY16954.1"/>
    <property type="molecule type" value="Genomic_DNA"/>
</dbReference>
<feature type="transmembrane region" description="Helical" evidence="2">
    <location>
        <begin position="6"/>
        <end position="27"/>
    </location>
</feature>
<name>A0AAD1IKP0_9MYCO</name>
<keyword evidence="2" id="KW-1133">Transmembrane helix</keyword>
<dbReference type="Proteomes" id="UP000466607">
    <property type="component" value="Chromosome"/>
</dbReference>
<feature type="region of interest" description="Disordered" evidence="1">
    <location>
        <begin position="105"/>
        <end position="186"/>
    </location>
</feature>
<organism evidence="3 4">
    <name type="scientific">Mycolicibacterium litorale</name>
    <dbReference type="NCBI Taxonomy" id="758802"/>
    <lineage>
        <taxon>Bacteria</taxon>
        <taxon>Bacillati</taxon>
        <taxon>Actinomycetota</taxon>
        <taxon>Actinomycetes</taxon>
        <taxon>Mycobacteriales</taxon>
        <taxon>Mycobacteriaceae</taxon>
        <taxon>Mycolicibacterium</taxon>
    </lineage>
</organism>
<feature type="compositionally biased region" description="Basic and acidic residues" evidence="1">
    <location>
        <begin position="175"/>
        <end position="186"/>
    </location>
</feature>
<keyword evidence="2" id="KW-0812">Transmembrane</keyword>
<keyword evidence="2" id="KW-0472">Membrane</keyword>
<reference evidence="3 4" key="1">
    <citation type="journal article" date="2019" name="Emerg. Microbes Infect.">
        <title>Comprehensive subspecies identification of 175 nontuberculous mycobacteria species based on 7547 genomic profiles.</title>
        <authorList>
            <person name="Matsumoto Y."/>
            <person name="Kinjo T."/>
            <person name="Motooka D."/>
            <person name="Nabeya D."/>
            <person name="Jung N."/>
            <person name="Uechi K."/>
            <person name="Horii T."/>
            <person name="Iida T."/>
            <person name="Fujita J."/>
            <person name="Nakamura S."/>
        </authorList>
    </citation>
    <scope>NUCLEOTIDE SEQUENCE [LARGE SCALE GENOMIC DNA]</scope>
    <source>
        <strain evidence="3 4">JCM 17423</strain>
    </source>
</reference>
<feature type="compositionally biased region" description="Low complexity" evidence="1">
    <location>
        <begin position="105"/>
        <end position="127"/>
    </location>
</feature>
<feature type="transmembrane region" description="Helical" evidence="2">
    <location>
        <begin position="47"/>
        <end position="67"/>
    </location>
</feature>
<evidence type="ECO:0000313" key="4">
    <source>
        <dbReference type="Proteomes" id="UP000466607"/>
    </source>
</evidence>
<evidence type="ECO:0000313" key="3">
    <source>
        <dbReference type="EMBL" id="BBY16954.1"/>
    </source>
</evidence>